<dbReference type="Pfam" id="PF04525">
    <property type="entry name" value="LOR"/>
    <property type="match status" value="1"/>
</dbReference>
<proteinExistence type="predicted"/>
<name>A0ABS6THD8_9ENTE</name>
<organism evidence="1 2">
    <name type="scientific">Enterococcus alishanensis</name>
    <dbReference type="NCBI Taxonomy" id="1303817"/>
    <lineage>
        <taxon>Bacteria</taxon>
        <taxon>Bacillati</taxon>
        <taxon>Bacillota</taxon>
        <taxon>Bacilli</taxon>
        <taxon>Lactobacillales</taxon>
        <taxon>Enterococcaceae</taxon>
        <taxon>Enterococcus</taxon>
    </lineage>
</organism>
<accession>A0ABS6THD8</accession>
<gene>
    <name evidence="1" type="ORF">KUA55_16605</name>
</gene>
<evidence type="ECO:0000313" key="1">
    <source>
        <dbReference type="EMBL" id="MBV7392306.1"/>
    </source>
</evidence>
<keyword evidence="2" id="KW-1185">Reference proteome</keyword>
<dbReference type="EMBL" id="JAHUZB010000010">
    <property type="protein sequence ID" value="MBV7392306.1"/>
    <property type="molecule type" value="Genomic_DNA"/>
</dbReference>
<evidence type="ECO:0000313" key="2">
    <source>
        <dbReference type="Proteomes" id="UP000774130"/>
    </source>
</evidence>
<comment type="caution">
    <text evidence="1">The sequence shown here is derived from an EMBL/GenBank/DDBJ whole genome shotgun (WGS) entry which is preliminary data.</text>
</comment>
<protein>
    <submittedName>
        <fullName evidence="1">LURP-one-related family protein</fullName>
    </submittedName>
</protein>
<dbReference type="InterPro" id="IPR007612">
    <property type="entry name" value="LOR"/>
</dbReference>
<reference evidence="1 2" key="1">
    <citation type="submission" date="2021-06" db="EMBL/GenBank/DDBJ databases">
        <title>Enterococcus alishanensis sp. nov., a novel lactic acid bacterium isolated from fresh coffee beans.</title>
        <authorList>
            <person name="Chen Y.-S."/>
        </authorList>
    </citation>
    <scope>NUCLEOTIDE SEQUENCE [LARGE SCALE GENOMIC DNA]</scope>
    <source>
        <strain evidence="1 2">ALS3</strain>
    </source>
</reference>
<dbReference type="RefSeq" id="WP_218327519.1">
    <property type="nucleotide sequence ID" value="NZ_JAHUZB010000010.1"/>
</dbReference>
<dbReference type="Proteomes" id="UP000774130">
    <property type="component" value="Unassembled WGS sequence"/>
</dbReference>
<sequence length="166" mass="19127">MKTLYIKQKVFSIGEKFTVTDENQQPRFYVNGSFMKIPKTFEITDEQGREVSKITKKTISLLPKFFVEIDGKEMVEIQKKLTFLKAKYEINADGVSVDGNWWDMDFSVERKGKTLAEIHKKWVSWGDTYEIKIFDEDYLIMILSIVIAIDRVKADESANSSSGSSS</sequence>